<dbReference type="Proteomes" id="UP000011086">
    <property type="component" value="Unassembled WGS sequence"/>
</dbReference>
<dbReference type="AlphaFoldDB" id="A0AA97P0T1"/>
<evidence type="ECO:0000256" key="1">
    <source>
        <dbReference type="SAM" id="MobiDB-lite"/>
    </source>
</evidence>
<feature type="compositionally biased region" description="Polar residues" evidence="1">
    <location>
        <begin position="141"/>
        <end position="156"/>
    </location>
</feature>
<name>A0AA97P0T1_PYRO3</name>
<evidence type="ECO:0000313" key="2">
    <source>
        <dbReference type="EMBL" id="ELQ39913.1"/>
    </source>
</evidence>
<organism evidence="2">
    <name type="scientific">Pyricularia oryzae (strain Y34)</name>
    <name type="common">Rice blast fungus</name>
    <name type="synonym">Magnaporthe oryzae</name>
    <dbReference type="NCBI Taxonomy" id="1143189"/>
    <lineage>
        <taxon>Eukaryota</taxon>
        <taxon>Fungi</taxon>
        <taxon>Dikarya</taxon>
        <taxon>Ascomycota</taxon>
        <taxon>Pezizomycotina</taxon>
        <taxon>Sordariomycetes</taxon>
        <taxon>Sordariomycetidae</taxon>
        <taxon>Magnaporthales</taxon>
        <taxon>Pyriculariaceae</taxon>
        <taxon>Pyricularia</taxon>
    </lineage>
</organism>
<feature type="region of interest" description="Disordered" evidence="1">
    <location>
        <begin position="111"/>
        <end position="224"/>
    </location>
</feature>
<accession>A0AA97P0T1</accession>
<protein>
    <submittedName>
        <fullName evidence="2">Uncharacterized protein</fullName>
    </submittedName>
</protein>
<gene>
    <name evidence="2" type="ORF">OOU_Y34scaffold00467g15</name>
</gene>
<reference evidence="2" key="1">
    <citation type="journal article" date="2012" name="PLoS Genet.">
        <title>Comparative analysis of the genomes of two field isolates of the rice blast fungus Magnaporthe oryzae.</title>
        <authorList>
            <person name="Xue M."/>
            <person name="Yang J."/>
            <person name="Li Z."/>
            <person name="Hu S."/>
            <person name="Yao N."/>
            <person name="Dean R.A."/>
            <person name="Zhao W."/>
            <person name="Shen M."/>
            <person name="Zhang H."/>
            <person name="Li C."/>
            <person name="Liu L."/>
            <person name="Cao L."/>
            <person name="Xu X."/>
            <person name="Xing Y."/>
            <person name="Hsiang T."/>
            <person name="Zhang Z."/>
            <person name="Xu J.R."/>
            <person name="Peng Y.L."/>
        </authorList>
    </citation>
    <scope>NUCLEOTIDE SEQUENCE</scope>
    <source>
        <strain evidence="2">Y34</strain>
    </source>
</reference>
<dbReference type="EMBL" id="JH793412">
    <property type="protein sequence ID" value="ELQ39913.1"/>
    <property type="molecule type" value="Genomic_DNA"/>
</dbReference>
<feature type="compositionally biased region" description="Basic and acidic residues" evidence="1">
    <location>
        <begin position="111"/>
        <end position="127"/>
    </location>
</feature>
<proteinExistence type="predicted"/>
<sequence>MDFAAEGQQYQKFSKGGCLWPVALDFHSVQQTIRSPGLLVNDSRMLDKPNSLLEKALADEAEIKKKLEEDMAEEGVTSEDVRKAKNSDLIDALAKGEAERERNIANFRREEIQQENNELREMMEAKAKLTAPTTDKESLPIPSTSSSTRNTSQVLSTHKRKPGPRPGQSRASCWSKPRNLSPEKSRGGEEADDEHTGPASPGSPPQEHKMGDNCGVGVFRPSGC</sequence>